<organism evidence="12 13">
    <name type="scientific">Jimgerdemannia flammicorona</name>
    <dbReference type="NCBI Taxonomy" id="994334"/>
    <lineage>
        <taxon>Eukaryota</taxon>
        <taxon>Fungi</taxon>
        <taxon>Fungi incertae sedis</taxon>
        <taxon>Mucoromycota</taxon>
        <taxon>Mucoromycotina</taxon>
        <taxon>Endogonomycetes</taxon>
        <taxon>Endogonales</taxon>
        <taxon>Endogonaceae</taxon>
        <taxon>Jimgerdemannia</taxon>
    </lineage>
</organism>
<evidence type="ECO:0000256" key="6">
    <source>
        <dbReference type="ARBA" id="ARBA00022840"/>
    </source>
</evidence>
<comment type="catalytic activity">
    <reaction evidence="7">
        <text>L-threonyl-[protein] + ATP = O-phospho-L-threonyl-[protein] + ADP + H(+)</text>
        <dbReference type="Rhea" id="RHEA:46608"/>
        <dbReference type="Rhea" id="RHEA-COMP:11060"/>
        <dbReference type="Rhea" id="RHEA-COMP:11605"/>
        <dbReference type="ChEBI" id="CHEBI:15378"/>
        <dbReference type="ChEBI" id="CHEBI:30013"/>
        <dbReference type="ChEBI" id="CHEBI:30616"/>
        <dbReference type="ChEBI" id="CHEBI:61977"/>
        <dbReference type="ChEBI" id="CHEBI:456216"/>
        <dbReference type="EC" id="2.7.11.1"/>
    </reaction>
</comment>
<evidence type="ECO:0000256" key="5">
    <source>
        <dbReference type="ARBA" id="ARBA00022777"/>
    </source>
</evidence>
<dbReference type="InterPro" id="IPR050629">
    <property type="entry name" value="STE20/SPS1-PAK"/>
</dbReference>
<evidence type="ECO:0000259" key="11">
    <source>
        <dbReference type="PROSITE" id="PS50011"/>
    </source>
</evidence>
<dbReference type="PROSITE" id="PS50011">
    <property type="entry name" value="PROTEIN_KINASE_DOM"/>
    <property type="match status" value="1"/>
</dbReference>
<dbReference type="PANTHER" id="PTHR48012:SF10">
    <property type="entry name" value="FI20177P1"/>
    <property type="match status" value="1"/>
</dbReference>
<reference evidence="12 13" key="1">
    <citation type="journal article" date="2018" name="New Phytol.">
        <title>Phylogenomics of Endogonaceae and evolution of mycorrhizas within Mucoromycota.</title>
        <authorList>
            <person name="Chang Y."/>
            <person name="Desiro A."/>
            <person name="Na H."/>
            <person name="Sandor L."/>
            <person name="Lipzen A."/>
            <person name="Clum A."/>
            <person name="Barry K."/>
            <person name="Grigoriev I.V."/>
            <person name="Martin F.M."/>
            <person name="Stajich J.E."/>
            <person name="Smith M.E."/>
            <person name="Bonito G."/>
            <person name="Spatafora J.W."/>
        </authorList>
    </citation>
    <scope>NUCLEOTIDE SEQUENCE [LARGE SCALE GENOMIC DNA]</scope>
    <source>
        <strain evidence="12 13">AD002</strain>
    </source>
</reference>
<dbReference type="InterPro" id="IPR008271">
    <property type="entry name" value="Ser/Thr_kinase_AS"/>
</dbReference>
<dbReference type="PROSITE" id="PS00108">
    <property type="entry name" value="PROTEIN_KINASE_ST"/>
    <property type="match status" value="1"/>
</dbReference>
<feature type="region of interest" description="Disordered" evidence="9">
    <location>
        <begin position="1"/>
        <end position="38"/>
    </location>
</feature>
<dbReference type="InterPro" id="IPR011009">
    <property type="entry name" value="Kinase-like_dom_sf"/>
</dbReference>
<evidence type="ECO:0000313" key="12">
    <source>
        <dbReference type="EMBL" id="RUS12679.1"/>
    </source>
</evidence>
<feature type="compositionally biased region" description="Basic and acidic residues" evidence="9">
    <location>
        <begin position="17"/>
        <end position="28"/>
    </location>
</feature>
<sequence length="309" mass="35245">MDASRTKPWNPASSCAEQKEPSDFRRQDAQVTTQKQDYGHRSKHAVPWLQEDRIWVATFFLMLSLSIISANGAVVRATKRNNSKQRLAIKRCFIDDSDTPHLAYILRELRIMGCLNHENLIALREATLWGDYVWMAMDLMRCSVFGLLCKISTGLPEELAVYVLKQCLNGIIYLHGKGYMHRDIKCENLLLGSDGEVKLADFGLASPTNRMNNMRLGTAKWMAPEVIREQPYTESVDIWSLGITTIEMMDRVPPLYYLEQTDDIFAEILWGARQPFFTFSTPSEAMAAIVRWMLNTDGSRRPSAALVLE</sequence>
<evidence type="ECO:0000256" key="2">
    <source>
        <dbReference type="ARBA" id="ARBA00022527"/>
    </source>
</evidence>
<keyword evidence="10" id="KW-0812">Transmembrane</keyword>
<comment type="catalytic activity">
    <reaction evidence="8">
        <text>L-seryl-[protein] + ATP = O-phospho-L-seryl-[protein] + ADP + H(+)</text>
        <dbReference type="Rhea" id="RHEA:17989"/>
        <dbReference type="Rhea" id="RHEA-COMP:9863"/>
        <dbReference type="Rhea" id="RHEA-COMP:11604"/>
        <dbReference type="ChEBI" id="CHEBI:15378"/>
        <dbReference type="ChEBI" id="CHEBI:29999"/>
        <dbReference type="ChEBI" id="CHEBI:30616"/>
        <dbReference type="ChEBI" id="CHEBI:83421"/>
        <dbReference type="ChEBI" id="CHEBI:456216"/>
        <dbReference type="EC" id="2.7.11.1"/>
    </reaction>
</comment>
<evidence type="ECO:0000256" key="4">
    <source>
        <dbReference type="ARBA" id="ARBA00022741"/>
    </source>
</evidence>
<comment type="caution">
    <text evidence="12">The sequence shown here is derived from an EMBL/GenBank/DDBJ whole genome shotgun (WGS) entry which is preliminary data.</text>
</comment>
<dbReference type="GO" id="GO:0005524">
    <property type="term" value="F:ATP binding"/>
    <property type="evidence" value="ECO:0007669"/>
    <property type="project" value="UniProtKB-KW"/>
</dbReference>
<evidence type="ECO:0000256" key="9">
    <source>
        <dbReference type="SAM" id="MobiDB-lite"/>
    </source>
</evidence>
<keyword evidence="6" id="KW-0067">ATP-binding</keyword>
<proteinExistence type="inferred from homology"/>
<dbReference type="EMBL" id="RBNJ01033438">
    <property type="protein sequence ID" value="RUS12679.1"/>
    <property type="molecule type" value="Genomic_DNA"/>
</dbReference>
<keyword evidence="10" id="KW-0472">Membrane</keyword>
<accession>A0A433P5A1</accession>
<keyword evidence="5 12" id="KW-0418">Kinase</keyword>
<dbReference type="Proteomes" id="UP000274822">
    <property type="component" value="Unassembled WGS sequence"/>
</dbReference>
<feature type="non-terminal residue" evidence="12">
    <location>
        <position position="309"/>
    </location>
</feature>
<evidence type="ECO:0000256" key="1">
    <source>
        <dbReference type="ARBA" id="ARBA00008874"/>
    </source>
</evidence>
<dbReference type="Pfam" id="PF00069">
    <property type="entry name" value="Pkinase"/>
    <property type="match status" value="1"/>
</dbReference>
<dbReference type="InterPro" id="IPR000719">
    <property type="entry name" value="Prot_kinase_dom"/>
</dbReference>
<keyword evidence="10" id="KW-1133">Transmembrane helix</keyword>
<dbReference type="SUPFAM" id="SSF56112">
    <property type="entry name" value="Protein kinase-like (PK-like)"/>
    <property type="match status" value="1"/>
</dbReference>
<feature type="domain" description="Protein kinase" evidence="11">
    <location>
        <begin position="60"/>
        <end position="309"/>
    </location>
</feature>
<evidence type="ECO:0000256" key="7">
    <source>
        <dbReference type="ARBA" id="ARBA00047899"/>
    </source>
</evidence>
<name>A0A433P5A1_9FUNG</name>
<dbReference type="Gene3D" id="1.10.510.10">
    <property type="entry name" value="Transferase(Phosphotransferase) domain 1"/>
    <property type="match status" value="1"/>
</dbReference>
<protein>
    <submittedName>
        <fullName evidence="12">Kinase-like domain-containing protein</fullName>
    </submittedName>
</protein>
<keyword evidence="2" id="KW-0723">Serine/threonine-protein kinase</keyword>
<keyword evidence="4" id="KW-0547">Nucleotide-binding</keyword>
<feature type="transmembrane region" description="Helical" evidence="10">
    <location>
        <begin position="54"/>
        <end position="75"/>
    </location>
</feature>
<keyword evidence="13" id="KW-1185">Reference proteome</keyword>
<evidence type="ECO:0000313" key="13">
    <source>
        <dbReference type="Proteomes" id="UP000274822"/>
    </source>
</evidence>
<keyword evidence="3" id="KW-0808">Transferase</keyword>
<dbReference type="GO" id="GO:0005737">
    <property type="term" value="C:cytoplasm"/>
    <property type="evidence" value="ECO:0007669"/>
    <property type="project" value="TreeGrafter"/>
</dbReference>
<evidence type="ECO:0000256" key="10">
    <source>
        <dbReference type="SAM" id="Phobius"/>
    </source>
</evidence>
<dbReference type="GO" id="GO:0004674">
    <property type="term" value="F:protein serine/threonine kinase activity"/>
    <property type="evidence" value="ECO:0007669"/>
    <property type="project" value="UniProtKB-KW"/>
</dbReference>
<evidence type="ECO:0000256" key="8">
    <source>
        <dbReference type="ARBA" id="ARBA00048679"/>
    </source>
</evidence>
<evidence type="ECO:0000256" key="3">
    <source>
        <dbReference type="ARBA" id="ARBA00022679"/>
    </source>
</evidence>
<comment type="similarity">
    <text evidence="1">Belongs to the protein kinase superfamily. STE Ser/Thr protein kinase family. STE20 subfamily.</text>
</comment>
<dbReference type="SMART" id="SM00220">
    <property type="entry name" value="S_TKc"/>
    <property type="match status" value="1"/>
</dbReference>
<gene>
    <name evidence="12" type="ORF">BC938DRAFT_478579</name>
</gene>
<dbReference type="AlphaFoldDB" id="A0A433P5A1"/>
<dbReference type="PANTHER" id="PTHR48012">
    <property type="entry name" value="STERILE20-LIKE KINASE, ISOFORM B-RELATED"/>
    <property type="match status" value="1"/>
</dbReference>